<gene>
    <name evidence="1" type="ORF">BH720_037660</name>
</gene>
<proteinExistence type="predicted"/>
<dbReference type="Proteomes" id="UP000095472">
    <property type="component" value="Plasmid p10kb"/>
</dbReference>
<accession>A0ACD5H2H6</accession>
<sequence length="52" mass="6010">MEVALKVLDLLLDNDVNDLQAAICLVRMYRAEMYRVTDELDTSLRKLKRLAA</sequence>
<name>A0ACD5H2H6_9CYAN</name>
<geneLocation type="plasmid" evidence="1 2">
    <name>p10kb</name>
</geneLocation>
<evidence type="ECO:0000313" key="2">
    <source>
        <dbReference type="Proteomes" id="UP000095472"/>
    </source>
</evidence>
<organism evidence="1 2">
    <name type="scientific">Desertifilum tharense IPPAS B-1220</name>
    <dbReference type="NCBI Taxonomy" id="1781255"/>
    <lineage>
        <taxon>Bacteria</taxon>
        <taxon>Bacillati</taxon>
        <taxon>Cyanobacteriota</taxon>
        <taxon>Cyanophyceae</taxon>
        <taxon>Desertifilales</taxon>
        <taxon>Desertifilaceae</taxon>
        <taxon>Desertifilum</taxon>
    </lineage>
</organism>
<dbReference type="EMBL" id="CP182910">
    <property type="protein sequence ID" value="XPM67460.1"/>
    <property type="molecule type" value="Genomic_DNA"/>
</dbReference>
<keyword evidence="1" id="KW-0614">Plasmid</keyword>
<reference evidence="1 2" key="1">
    <citation type="journal article" date="2016" name="Genome Announc.">
        <title>Draft Genome Sequence of the Thermotolerant Cyanobacterium Desertifilum sp. IPPAS B-1220.</title>
        <authorList>
            <person name="Mironov K.S."/>
            <person name="Sinetova M.A."/>
            <person name="Bolatkhan K."/>
            <person name="Zayadan B.K."/>
            <person name="Ustinova V.V."/>
            <person name="Kupriyanova E.V."/>
            <person name="Skrypnik A.N."/>
            <person name="Gogoleva N.E."/>
            <person name="Gogolev Y.V."/>
            <person name="Los D.A."/>
        </authorList>
    </citation>
    <scope>NUCLEOTIDE SEQUENCE [LARGE SCALE GENOMIC DNA]</scope>
    <source>
        <strain evidence="1 2">IPPAS B-1220</strain>
    </source>
</reference>
<keyword evidence="2" id="KW-1185">Reference proteome</keyword>
<protein>
    <submittedName>
        <fullName evidence="1">Uncharacterized protein</fullName>
    </submittedName>
</protein>
<evidence type="ECO:0000313" key="1">
    <source>
        <dbReference type="EMBL" id="XPM67460.1"/>
    </source>
</evidence>